<dbReference type="Proteomes" id="UP000273536">
    <property type="component" value="Unassembled WGS sequence"/>
</dbReference>
<evidence type="ECO:0000313" key="5">
    <source>
        <dbReference type="Proteomes" id="UP000272471"/>
    </source>
</evidence>
<dbReference type="AlphaFoldDB" id="A0A0P9R427"/>
<name>A0A0P9R427_PSESG</name>
<evidence type="ECO:0000313" key="1">
    <source>
        <dbReference type="EMBL" id="KPC47268.1"/>
    </source>
</evidence>
<organism evidence="2 6">
    <name type="scientific">Pseudomonas savastanoi pv. glycinea</name>
    <name type="common">Pseudomonas syringae pv. glycinea</name>
    <dbReference type="NCBI Taxonomy" id="318"/>
    <lineage>
        <taxon>Bacteria</taxon>
        <taxon>Pseudomonadati</taxon>
        <taxon>Pseudomonadota</taxon>
        <taxon>Gammaproteobacteria</taxon>
        <taxon>Pseudomonadales</taxon>
        <taxon>Pseudomonadaceae</taxon>
        <taxon>Pseudomonas</taxon>
    </lineage>
</organism>
<evidence type="ECO:0008006" key="7">
    <source>
        <dbReference type="Google" id="ProtNLM"/>
    </source>
</evidence>
<evidence type="ECO:0000313" key="2">
    <source>
        <dbReference type="EMBL" id="RMO31918.1"/>
    </source>
</evidence>
<keyword evidence="4" id="KW-1185">Reference proteome</keyword>
<dbReference type="EMBL" id="RBQX01000183">
    <property type="protein sequence ID" value="RMQ15060.1"/>
    <property type="molecule type" value="Genomic_DNA"/>
</dbReference>
<reference evidence="5 6" key="3">
    <citation type="submission" date="2018-08" db="EMBL/GenBank/DDBJ databases">
        <title>Recombination of ecologically and evolutionarily significant loci maintains genetic cohesion in the Pseudomonas syringae species complex.</title>
        <authorList>
            <person name="Dillon M."/>
            <person name="Thakur S."/>
            <person name="Almeida R.N.D."/>
            <person name="Weir B.S."/>
            <person name="Guttman D.S."/>
        </authorList>
    </citation>
    <scope>NUCLEOTIDE SEQUENCE [LARGE SCALE GENOMIC DNA]</scope>
    <source>
        <strain evidence="3 5">ICMP 4182</strain>
        <strain evidence="2 6">ICMP 6372</strain>
    </source>
</reference>
<evidence type="ECO:0000313" key="4">
    <source>
        <dbReference type="Proteomes" id="UP000037836"/>
    </source>
</evidence>
<reference evidence="1" key="1">
    <citation type="submission" date="2015-07" db="EMBL/GenBank/DDBJ databases">
        <authorList>
            <person name="O'Brien H.E."/>
            <person name="Thakur S."/>
            <person name="Gong Y."/>
            <person name="Wang P.W."/>
            <person name="Guttman D.S."/>
        </authorList>
    </citation>
    <scope>NUCLEOTIDE SEQUENCE</scope>
    <source>
        <strain evidence="1">BR1</strain>
    </source>
</reference>
<dbReference type="Proteomes" id="UP000037836">
    <property type="component" value="Unassembled WGS sequence"/>
</dbReference>
<evidence type="ECO:0000313" key="6">
    <source>
        <dbReference type="Proteomes" id="UP000273536"/>
    </source>
</evidence>
<reference evidence="1 4" key="2">
    <citation type="submission" date="2015-10" db="EMBL/GenBank/DDBJ databases">
        <title>Comparative genomics and high-throughput reverse genetic screens identify a new phytobacterial MAMP and an Arabidopsis receptor required for immune elicitation.</title>
        <authorList>
            <person name="Mott G.A."/>
            <person name="Thakur S."/>
            <person name="Wang P.W."/>
            <person name="Desveaux D."/>
            <person name="Guttman D.S."/>
        </authorList>
    </citation>
    <scope>NUCLEOTIDE SEQUENCE [LARGE SCALE GENOMIC DNA]</scope>
    <source>
        <strain evidence="1 4">BR1</strain>
    </source>
</reference>
<accession>A0A0P9R427</accession>
<sequence length="348" mass="39621">MRSSYQALYDFGYSFLSPVLNHYVRQLEKYAKTHRPVCLAREGWIFFKLLNQLESKGLIELPHKPVYLKVPRTLLFRSYLGDQDTWDVALQSIFKGSVLDLLKNRFGLQLHEAFGLLPPMLLDFNLKLPDDKAKVIQWLTPHKTRLQEYVSPTRTALKHYFKQEQLLDDGPSAIMLDLGYAGTIQKLITKIIDRDTLGLYFIASKAGDTVISKKTARMKGVFKENVDWSQGYLMLERSLLLESLMTAPHGQVVDIRLRTDNQLDFFYGRAAAPQRYYQDLETVMQGAIDGVEESFRNGIEYSVEEVEAIYAGFALSPSAIPSAAFHLFSIDDDFSGNGVINPTQLFGL</sequence>
<protein>
    <recommendedName>
        <fullName evidence="7">HAD superfamily hydrolase-like protein</fullName>
    </recommendedName>
</protein>
<gene>
    <name evidence="1" type="ORF">AC496_5215</name>
    <name evidence="3" type="ORF">ALQ11_01075</name>
    <name evidence="2" type="ORF">ALQ42_03784</name>
</gene>
<dbReference type="EMBL" id="LGLO01000010">
    <property type="protein sequence ID" value="KPC47268.1"/>
    <property type="molecule type" value="Genomic_DNA"/>
</dbReference>
<evidence type="ECO:0000313" key="3">
    <source>
        <dbReference type="EMBL" id="RMQ15060.1"/>
    </source>
</evidence>
<dbReference type="Proteomes" id="UP000272471">
    <property type="component" value="Unassembled WGS sequence"/>
</dbReference>
<proteinExistence type="predicted"/>
<comment type="caution">
    <text evidence="2">The sequence shown here is derived from an EMBL/GenBank/DDBJ whole genome shotgun (WGS) entry which is preliminary data.</text>
</comment>
<dbReference type="EMBL" id="RBPS01000313">
    <property type="protein sequence ID" value="RMO31918.1"/>
    <property type="molecule type" value="Genomic_DNA"/>
</dbReference>
<dbReference type="RefSeq" id="WP_004663892.1">
    <property type="nucleotide sequence ID" value="NZ_LGLL01000020.1"/>
</dbReference>